<dbReference type="Pfam" id="PF01266">
    <property type="entry name" value="DAO"/>
    <property type="match status" value="1"/>
</dbReference>
<sequence>MEARASIPVSLPNPTPTTSYWQNPPSSIASHQSSSRLSEEADILIIGSGITGAAVAWNLLQKQVSEHGRGDSKIVMLEARGACSGATGRNGGHTKAASYRSFPDNVQTMGKAEAVKIARMELANIRATHAFAEMHGIKCEARRCDTVDVIYDEAEWKRCIEAVTLMREVFTGPGDSEGVARYKLWSAEEARERFLVRGEGMRGETVKGAVSYEAGSISGYAFATGVLTLCLERGLQLYTYTPALNLTKAEARDGNGYWEINTAKGVLKAKHVVLATNGYTAHLLPLFQAKIVPLRGQVTAHRPGSAMPVSGLDTTYSFIYKHGYEYMVPRPANSPFPGDIIIGGGLARAADEGLSEYGETDDGKLNGDISAYLAETTERYFGERVWGVDVDEDGGKGRVRREWTGVMGYSADGCPFVGGVPGMEGLWIAAAFQGHGMVFCWESARALVGIMAGGREEVEVREWFPGVFGVTEERLERGFRGRLHTGTAEGETRG</sequence>
<dbReference type="Gene3D" id="3.30.9.10">
    <property type="entry name" value="D-Amino Acid Oxidase, subunit A, domain 2"/>
    <property type="match status" value="1"/>
</dbReference>
<name>A0A8T9B5B1_9HELO</name>
<keyword evidence="4" id="KW-1185">Reference proteome</keyword>
<dbReference type="OrthoDB" id="429143at2759"/>
<dbReference type="SUPFAM" id="SSF51905">
    <property type="entry name" value="FAD/NAD(P)-binding domain"/>
    <property type="match status" value="1"/>
</dbReference>
<evidence type="ECO:0000313" key="4">
    <source>
        <dbReference type="Proteomes" id="UP000469559"/>
    </source>
</evidence>
<reference evidence="3 4" key="1">
    <citation type="submission" date="2018-05" db="EMBL/GenBank/DDBJ databases">
        <title>Whole genome sequencing for identification of molecular markers to develop diagnostic detection tools for the regulated plant pathogen Lachnellula willkommii.</title>
        <authorList>
            <person name="Giroux E."/>
            <person name="Bilodeau G."/>
        </authorList>
    </citation>
    <scope>NUCLEOTIDE SEQUENCE [LARGE SCALE GENOMIC DNA]</scope>
    <source>
        <strain evidence="3 4">CBS 203.66</strain>
    </source>
</reference>
<comment type="caution">
    <text evidence="3">The sequence shown here is derived from an EMBL/GenBank/DDBJ whole genome shotgun (WGS) entry which is preliminary data.</text>
</comment>
<protein>
    <submittedName>
        <fullName evidence="3">Putative oxidoreductase OrdL</fullName>
    </submittedName>
</protein>
<evidence type="ECO:0000259" key="2">
    <source>
        <dbReference type="Pfam" id="PF01266"/>
    </source>
</evidence>
<dbReference type="InterPro" id="IPR006076">
    <property type="entry name" value="FAD-dep_OxRdtase"/>
</dbReference>
<feature type="domain" description="FAD dependent oxidoreductase" evidence="2">
    <location>
        <begin position="42"/>
        <end position="448"/>
    </location>
</feature>
<dbReference type="EMBL" id="QGMF01000865">
    <property type="protein sequence ID" value="TVY13749.1"/>
    <property type="molecule type" value="Genomic_DNA"/>
</dbReference>
<gene>
    <name evidence="3" type="primary">ordL_3</name>
    <name evidence="3" type="ORF">LARI1_G007659</name>
</gene>
<dbReference type="GO" id="GO:0005737">
    <property type="term" value="C:cytoplasm"/>
    <property type="evidence" value="ECO:0007669"/>
    <property type="project" value="TreeGrafter"/>
</dbReference>
<dbReference type="InterPro" id="IPR036188">
    <property type="entry name" value="FAD/NAD-bd_sf"/>
</dbReference>
<organism evidence="3 4">
    <name type="scientific">Lachnellula arida</name>
    <dbReference type="NCBI Taxonomy" id="1316785"/>
    <lineage>
        <taxon>Eukaryota</taxon>
        <taxon>Fungi</taxon>
        <taxon>Dikarya</taxon>
        <taxon>Ascomycota</taxon>
        <taxon>Pezizomycotina</taxon>
        <taxon>Leotiomycetes</taxon>
        <taxon>Helotiales</taxon>
        <taxon>Lachnaceae</taxon>
        <taxon>Lachnellula</taxon>
    </lineage>
</organism>
<accession>A0A8T9B5B1</accession>
<feature type="region of interest" description="Disordered" evidence="1">
    <location>
        <begin position="1"/>
        <end position="34"/>
    </location>
</feature>
<feature type="compositionally biased region" description="Polar residues" evidence="1">
    <location>
        <begin position="16"/>
        <end position="25"/>
    </location>
</feature>
<evidence type="ECO:0000313" key="3">
    <source>
        <dbReference type="EMBL" id="TVY13749.1"/>
    </source>
</evidence>
<dbReference type="PANTHER" id="PTHR13847:SF284">
    <property type="entry name" value="FAD DEPENDENT OXIDOREDUCTASE DOMAIN-CONTAINING PROTEIN"/>
    <property type="match status" value="1"/>
</dbReference>
<dbReference type="Proteomes" id="UP000469559">
    <property type="component" value="Unassembled WGS sequence"/>
</dbReference>
<dbReference type="PANTHER" id="PTHR13847">
    <property type="entry name" value="SARCOSINE DEHYDROGENASE-RELATED"/>
    <property type="match status" value="1"/>
</dbReference>
<dbReference type="Gene3D" id="3.50.50.60">
    <property type="entry name" value="FAD/NAD(P)-binding domain"/>
    <property type="match status" value="1"/>
</dbReference>
<dbReference type="AlphaFoldDB" id="A0A8T9B5B1"/>
<evidence type="ECO:0000256" key="1">
    <source>
        <dbReference type="SAM" id="MobiDB-lite"/>
    </source>
</evidence>
<proteinExistence type="predicted"/>